<comment type="caution">
    <text evidence="1">The sequence shown here is derived from an EMBL/GenBank/DDBJ whole genome shotgun (WGS) entry which is preliminary data.</text>
</comment>
<name>A0ABT1D139_9PROT</name>
<evidence type="ECO:0000313" key="1">
    <source>
        <dbReference type="EMBL" id="MCO6415625.1"/>
    </source>
</evidence>
<proteinExistence type="predicted"/>
<accession>A0ABT1D139</accession>
<dbReference type="EMBL" id="JAFIRR010000030">
    <property type="protein sequence ID" value="MCO6415625.1"/>
    <property type="molecule type" value="Genomic_DNA"/>
</dbReference>
<reference evidence="1 2" key="1">
    <citation type="submission" date="2021-12" db="EMBL/GenBank/DDBJ databases">
        <title>Siccirubricoccus leaddurans sp. nov., a high concentration Zn2+ tolerance bacterium.</title>
        <authorList>
            <person name="Cao Y."/>
        </authorList>
    </citation>
    <scope>NUCLEOTIDE SEQUENCE [LARGE SCALE GENOMIC DNA]</scope>
    <source>
        <strain evidence="1 2">KC 17139</strain>
    </source>
</reference>
<protein>
    <recommendedName>
        <fullName evidence="3">Ribbon-helix-helix protein, CopG family</fullName>
    </recommendedName>
</protein>
<keyword evidence="2" id="KW-1185">Reference proteome</keyword>
<evidence type="ECO:0000313" key="2">
    <source>
        <dbReference type="Proteomes" id="UP001523392"/>
    </source>
</evidence>
<gene>
    <name evidence="1" type="ORF">JYK14_05460</name>
</gene>
<evidence type="ECO:0008006" key="3">
    <source>
        <dbReference type="Google" id="ProtNLM"/>
    </source>
</evidence>
<dbReference type="RefSeq" id="WP_252952224.1">
    <property type="nucleotide sequence ID" value="NZ_JAFIRR010000030.1"/>
</dbReference>
<sequence>MTLYRVELPEDVAAALERVALSRGSTPEALLRAAASALVQADPAAERAALEAMLAAAEAEIDAGRAVPHAEVMEELRGWAAGLRQR</sequence>
<dbReference type="Proteomes" id="UP001523392">
    <property type="component" value="Unassembled WGS sequence"/>
</dbReference>
<organism evidence="1 2">
    <name type="scientific">Siccirubricoccus soli</name>
    <dbReference type="NCBI Taxonomy" id="2899147"/>
    <lineage>
        <taxon>Bacteria</taxon>
        <taxon>Pseudomonadati</taxon>
        <taxon>Pseudomonadota</taxon>
        <taxon>Alphaproteobacteria</taxon>
        <taxon>Acetobacterales</taxon>
        <taxon>Roseomonadaceae</taxon>
        <taxon>Siccirubricoccus</taxon>
    </lineage>
</organism>